<dbReference type="EMBL" id="BPLR01014825">
    <property type="protein sequence ID" value="GIY71543.1"/>
    <property type="molecule type" value="Genomic_DNA"/>
</dbReference>
<dbReference type="AlphaFoldDB" id="A0AAV4VN34"/>
<proteinExistence type="predicted"/>
<name>A0AAV4VN34_CAEEX</name>
<keyword evidence="2" id="KW-1185">Reference proteome</keyword>
<gene>
    <name evidence="1" type="ORF">CEXT_106371</name>
</gene>
<accession>A0AAV4VN34</accession>
<protein>
    <submittedName>
        <fullName evidence="1">Uncharacterized protein</fullName>
    </submittedName>
</protein>
<organism evidence="1 2">
    <name type="scientific">Caerostris extrusa</name>
    <name type="common">Bark spider</name>
    <name type="synonym">Caerostris bankana</name>
    <dbReference type="NCBI Taxonomy" id="172846"/>
    <lineage>
        <taxon>Eukaryota</taxon>
        <taxon>Metazoa</taxon>
        <taxon>Ecdysozoa</taxon>
        <taxon>Arthropoda</taxon>
        <taxon>Chelicerata</taxon>
        <taxon>Arachnida</taxon>
        <taxon>Araneae</taxon>
        <taxon>Araneomorphae</taxon>
        <taxon>Entelegynae</taxon>
        <taxon>Araneoidea</taxon>
        <taxon>Araneidae</taxon>
        <taxon>Caerostris</taxon>
    </lineage>
</organism>
<evidence type="ECO:0000313" key="1">
    <source>
        <dbReference type="EMBL" id="GIY71543.1"/>
    </source>
</evidence>
<sequence length="81" mass="9513">MGAIMGWLIAWRSPESKRHRITKCFLLPDTYQIETPDSWSVLFRLPSRATTGISETFGEDLVQLTTKRRRGNFWLQSLLYH</sequence>
<evidence type="ECO:0000313" key="2">
    <source>
        <dbReference type="Proteomes" id="UP001054945"/>
    </source>
</evidence>
<reference evidence="1 2" key="1">
    <citation type="submission" date="2021-06" db="EMBL/GenBank/DDBJ databases">
        <title>Caerostris extrusa draft genome.</title>
        <authorList>
            <person name="Kono N."/>
            <person name="Arakawa K."/>
        </authorList>
    </citation>
    <scope>NUCLEOTIDE SEQUENCE [LARGE SCALE GENOMIC DNA]</scope>
</reference>
<comment type="caution">
    <text evidence="1">The sequence shown here is derived from an EMBL/GenBank/DDBJ whole genome shotgun (WGS) entry which is preliminary data.</text>
</comment>
<dbReference type="Proteomes" id="UP001054945">
    <property type="component" value="Unassembled WGS sequence"/>
</dbReference>